<organism evidence="2 3">
    <name type="scientific">Gigaspora margarita</name>
    <dbReference type="NCBI Taxonomy" id="4874"/>
    <lineage>
        <taxon>Eukaryota</taxon>
        <taxon>Fungi</taxon>
        <taxon>Fungi incertae sedis</taxon>
        <taxon>Mucoromycota</taxon>
        <taxon>Glomeromycotina</taxon>
        <taxon>Glomeromycetes</taxon>
        <taxon>Diversisporales</taxon>
        <taxon>Gigasporaceae</taxon>
        <taxon>Gigaspora</taxon>
    </lineage>
</organism>
<evidence type="ECO:0000313" key="2">
    <source>
        <dbReference type="EMBL" id="KAF0394055.1"/>
    </source>
</evidence>
<dbReference type="EMBL" id="WTPW01002165">
    <property type="protein sequence ID" value="KAF0394055.1"/>
    <property type="molecule type" value="Genomic_DNA"/>
</dbReference>
<dbReference type="AlphaFoldDB" id="A0A8H4A120"/>
<comment type="caution">
    <text evidence="2">The sequence shown here is derived from an EMBL/GenBank/DDBJ whole genome shotgun (WGS) entry which is preliminary data.</text>
</comment>
<gene>
    <name evidence="2" type="ORF">F8M41_010374</name>
</gene>
<sequence length="269" mass="30899">MKCKCSINSKKYRYCCYKNKFKPPNKKIDDDDFYSTLLLIFSSVFLKIKNKLLSLPNDNNKPDNTLTNTHLTTNTFSTKTTKILSTTLTTLTPKPTQPDFNLPKNLPEPEESTTSSTSSTTTSNSSSTKSTFTPTKTDNIPSKTTSLELLKQPKPTSENNVSCPICQLELTQIKIEFYLKEHIKNPLSKDFICNRLKINKNAIEFDNIFYKLTNFQIRELIETLQKYIEKYATINEIEVKLLELKNLLEIQNNILEIDNNTLSKTNKNL</sequence>
<feature type="compositionally biased region" description="Polar residues" evidence="1">
    <location>
        <begin position="138"/>
        <end position="147"/>
    </location>
</feature>
<feature type="region of interest" description="Disordered" evidence="1">
    <location>
        <begin position="87"/>
        <end position="160"/>
    </location>
</feature>
<protein>
    <submittedName>
        <fullName evidence="2">Uncharacterized protein</fullName>
    </submittedName>
</protein>
<proteinExistence type="predicted"/>
<name>A0A8H4A120_GIGMA</name>
<dbReference type="Proteomes" id="UP000439903">
    <property type="component" value="Unassembled WGS sequence"/>
</dbReference>
<accession>A0A8H4A120</accession>
<evidence type="ECO:0000313" key="3">
    <source>
        <dbReference type="Proteomes" id="UP000439903"/>
    </source>
</evidence>
<evidence type="ECO:0000256" key="1">
    <source>
        <dbReference type="SAM" id="MobiDB-lite"/>
    </source>
</evidence>
<feature type="compositionally biased region" description="Low complexity" evidence="1">
    <location>
        <begin position="112"/>
        <end position="137"/>
    </location>
</feature>
<reference evidence="2 3" key="1">
    <citation type="journal article" date="2019" name="Environ. Microbiol.">
        <title>At the nexus of three kingdoms: the genome of the mycorrhizal fungus Gigaspora margarita provides insights into plant, endobacterial and fungal interactions.</title>
        <authorList>
            <person name="Venice F."/>
            <person name="Ghignone S."/>
            <person name="Salvioli di Fossalunga A."/>
            <person name="Amselem J."/>
            <person name="Novero M."/>
            <person name="Xianan X."/>
            <person name="Sedzielewska Toro K."/>
            <person name="Morin E."/>
            <person name="Lipzen A."/>
            <person name="Grigoriev I.V."/>
            <person name="Henrissat B."/>
            <person name="Martin F.M."/>
            <person name="Bonfante P."/>
        </authorList>
    </citation>
    <scope>NUCLEOTIDE SEQUENCE [LARGE SCALE GENOMIC DNA]</scope>
    <source>
        <strain evidence="2 3">BEG34</strain>
    </source>
</reference>
<keyword evidence="3" id="KW-1185">Reference proteome</keyword>